<dbReference type="EC" id="5.1.3.15" evidence="3"/>
<proteinExistence type="inferred from homology"/>
<dbReference type="Proteomes" id="UP000886520">
    <property type="component" value="Chromosome 22"/>
</dbReference>
<reference evidence="6" key="1">
    <citation type="submission" date="2021-01" db="EMBL/GenBank/DDBJ databases">
        <title>Adiantum capillus-veneris genome.</title>
        <authorList>
            <person name="Fang Y."/>
            <person name="Liao Q."/>
        </authorList>
    </citation>
    <scope>NUCLEOTIDE SEQUENCE</scope>
    <source>
        <strain evidence="6">H3</strain>
        <tissue evidence="6">Leaf</tissue>
    </source>
</reference>
<keyword evidence="4" id="KW-0413">Isomerase</keyword>
<evidence type="ECO:0000256" key="5">
    <source>
        <dbReference type="SAM" id="MobiDB-lite"/>
    </source>
</evidence>
<comment type="catalytic activity">
    <reaction evidence="1">
        <text>alpha-D-glucose 6-phosphate = beta-D-glucose 6-phosphate</text>
        <dbReference type="Rhea" id="RHEA:16249"/>
        <dbReference type="ChEBI" id="CHEBI:58225"/>
        <dbReference type="ChEBI" id="CHEBI:58247"/>
        <dbReference type="EC" id="5.1.3.15"/>
    </reaction>
</comment>
<dbReference type="AlphaFoldDB" id="A0A9D4U727"/>
<keyword evidence="7" id="KW-1185">Reference proteome</keyword>
<protein>
    <recommendedName>
        <fullName evidence="3">glucose-6-phosphate 1-epimerase</fullName>
        <ecNumber evidence="3">5.1.3.15</ecNumber>
    </recommendedName>
</protein>
<dbReference type="CDD" id="cd09020">
    <property type="entry name" value="D-hex-6-P-epi_like"/>
    <property type="match status" value="1"/>
</dbReference>
<evidence type="ECO:0000256" key="4">
    <source>
        <dbReference type="ARBA" id="ARBA00023235"/>
    </source>
</evidence>
<dbReference type="Pfam" id="PF01263">
    <property type="entry name" value="Aldose_epim"/>
    <property type="match status" value="1"/>
</dbReference>
<dbReference type="GO" id="GO:0005737">
    <property type="term" value="C:cytoplasm"/>
    <property type="evidence" value="ECO:0007669"/>
    <property type="project" value="TreeGrafter"/>
</dbReference>
<evidence type="ECO:0000256" key="2">
    <source>
        <dbReference type="ARBA" id="ARBA00005866"/>
    </source>
</evidence>
<evidence type="ECO:0000256" key="1">
    <source>
        <dbReference type="ARBA" id="ARBA00001096"/>
    </source>
</evidence>
<dbReference type="GO" id="GO:0030246">
    <property type="term" value="F:carbohydrate binding"/>
    <property type="evidence" value="ECO:0007669"/>
    <property type="project" value="InterPro"/>
</dbReference>
<comment type="similarity">
    <text evidence="2">Belongs to the glucose-6-phosphate 1-epimerase family.</text>
</comment>
<comment type="caution">
    <text evidence="6">The sequence shown here is derived from an EMBL/GenBank/DDBJ whole genome shotgun (WGS) entry which is preliminary data.</text>
</comment>
<name>A0A9D4U727_ADICA</name>
<dbReference type="InterPro" id="IPR014718">
    <property type="entry name" value="GH-type_carb-bd"/>
</dbReference>
<evidence type="ECO:0000313" key="6">
    <source>
        <dbReference type="EMBL" id="KAI5062208.1"/>
    </source>
</evidence>
<dbReference type="Gene3D" id="2.70.98.10">
    <property type="match status" value="1"/>
</dbReference>
<dbReference type="EMBL" id="JABFUD020000022">
    <property type="protein sequence ID" value="KAI5062208.1"/>
    <property type="molecule type" value="Genomic_DNA"/>
</dbReference>
<organism evidence="6 7">
    <name type="scientific">Adiantum capillus-veneris</name>
    <name type="common">Maidenhair fern</name>
    <dbReference type="NCBI Taxonomy" id="13818"/>
    <lineage>
        <taxon>Eukaryota</taxon>
        <taxon>Viridiplantae</taxon>
        <taxon>Streptophyta</taxon>
        <taxon>Embryophyta</taxon>
        <taxon>Tracheophyta</taxon>
        <taxon>Polypodiopsida</taxon>
        <taxon>Polypodiidae</taxon>
        <taxon>Polypodiales</taxon>
        <taxon>Pteridineae</taxon>
        <taxon>Pteridaceae</taxon>
        <taxon>Vittarioideae</taxon>
        <taxon>Adiantum</taxon>
    </lineage>
</organism>
<accession>A0A9D4U727</accession>
<gene>
    <name evidence="6" type="ORF">GOP47_0022747</name>
</gene>
<dbReference type="InterPro" id="IPR025532">
    <property type="entry name" value="G6P_1-epimerase"/>
</dbReference>
<evidence type="ECO:0000313" key="7">
    <source>
        <dbReference type="Proteomes" id="UP000886520"/>
    </source>
</evidence>
<dbReference type="OrthoDB" id="1659429at2759"/>
<dbReference type="InterPro" id="IPR008183">
    <property type="entry name" value="Aldose_1/G6P_1-epimerase"/>
</dbReference>
<dbReference type="PANTHER" id="PTHR11122:SF39">
    <property type="entry name" value="GLUCOSE-6-PHOSPHATE 1-EPIMERASE"/>
    <property type="match status" value="1"/>
</dbReference>
<evidence type="ECO:0000256" key="3">
    <source>
        <dbReference type="ARBA" id="ARBA00012083"/>
    </source>
</evidence>
<sequence>MLMEALHAVPYSCCGFNPLRGVSFSASSSSSARPLAAPPSPLFSPLTNSGRGRRRRSISMDSARASIGLLETLQSQINTEGVKVEEGKGGLPKLVLTESSGSQAEIYVFGACVTSWRLSSGKDLLFVRPDALFNGQKPISGGIPHCFPQFGPGPIQQHGFARNLPWSISNCENDRGSPSVVFELKDNKYTQDMWNYTFLATYKVSLEKNKLSTTLVVTNTDDKLFTFTTALHTYFSALAAEVGVKGLKGCKTLDKVPDPVNPIPGVEEREEVNFPGFVDCVYLDAPQELLLKNGLGDAISITNKNWSDAVLWNPHTNAPGNIHKDFVCVENAKINPVSLQPGEKWVAEQVLKVS</sequence>
<feature type="region of interest" description="Disordered" evidence="5">
    <location>
        <begin position="30"/>
        <end position="58"/>
    </location>
</feature>
<dbReference type="InterPro" id="IPR011013">
    <property type="entry name" value="Gal_mutarotase_sf_dom"/>
</dbReference>
<dbReference type="GO" id="GO:0047938">
    <property type="term" value="F:glucose-6-phosphate 1-epimerase activity"/>
    <property type="evidence" value="ECO:0007669"/>
    <property type="project" value="UniProtKB-EC"/>
</dbReference>
<dbReference type="GO" id="GO:0005975">
    <property type="term" value="P:carbohydrate metabolic process"/>
    <property type="evidence" value="ECO:0007669"/>
    <property type="project" value="InterPro"/>
</dbReference>
<dbReference type="SUPFAM" id="SSF74650">
    <property type="entry name" value="Galactose mutarotase-like"/>
    <property type="match status" value="1"/>
</dbReference>
<dbReference type="PANTHER" id="PTHR11122">
    <property type="entry name" value="APOSPORY-ASSOCIATED PROTEIN C-RELATED"/>
    <property type="match status" value="1"/>
</dbReference>